<evidence type="ECO:0000256" key="4">
    <source>
        <dbReference type="ARBA" id="ARBA00004752"/>
    </source>
</evidence>
<keyword evidence="10 19" id="KW-0274">FAD</keyword>
<keyword evidence="9 19" id="KW-0285">Flavoprotein</keyword>
<comment type="subcellular location">
    <subcellularLocation>
        <location evidence="3 19">Cytoplasm</location>
    </subcellularLocation>
</comment>
<keyword evidence="8 19" id="KW-0132">Cell division</keyword>
<dbReference type="PANTHER" id="PTHR21071:SF4">
    <property type="entry name" value="UDP-N-ACETYLENOLPYRUVOYLGLUCOSAMINE REDUCTASE"/>
    <property type="match status" value="1"/>
</dbReference>
<evidence type="ECO:0000256" key="7">
    <source>
        <dbReference type="ARBA" id="ARBA00022490"/>
    </source>
</evidence>
<comment type="caution">
    <text evidence="21">The sequence shown here is derived from an EMBL/GenBank/DDBJ whole genome shotgun (WGS) entry which is preliminary data.</text>
</comment>
<evidence type="ECO:0000256" key="5">
    <source>
        <dbReference type="ARBA" id="ARBA00012518"/>
    </source>
</evidence>
<evidence type="ECO:0000256" key="10">
    <source>
        <dbReference type="ARBA" id="ARBA00022827"/>
    </source>
</evidence>
<evidence type="ECO:0000256" key="8">
    <source>
        <dbReference type="ARBA" id="ARBA00022618"/>
    </source>
</evidence>
<comment type="catalytic activity">
    <reaction evidence="18 19">
        <text>UDP-N-acetyl-alpha-D-muramate + NADP(+) = UDP-N-acetyl-3-O-(1-carboxyvinyl)-alpha-D-glucosamine + NADPH + H(+)</text>
        <dbReference type="Rhea" id="RHEA:12248"/>
        <dbReference type="ChEBI" id="CHEBI:15378"/>
        <dbReference type="ChEBI" id="CHEBI:57783"/>
        <dbReference type="ChEBI" id="CHEBI:58349"/>
        <dbReference type="ChEBI" id="CHEBI:68483"/>
        <dbReference type="ChEBI" id="CHEBI:70757"/>
        <dbReference type="EC" id="1.3.1.98"/>
    </reaction>
</comment>
<keyword evidence="16 19" id="KW-0961">Cell wall biogenesis/degradation</keyword>
<evidence type="ECO:0000256" key="16">
    <source>
        <dbReference type="ARBA" id="ARBA00023316"/>
    </source>
</evidence>
<dbReference type="Pfam" id="PF01565">
    <property type="entry name" value="FAD_binding_4"/>
    <property type="match status" value="1"/>
</dbReference>
<dbReference type="InterPro" id="IPR006094">
    <property type="entry name" value="Oxid_FAD_bind_N"/>
</dbReference>
<evidence type="ECO:0000256" key="12">
    <source>
        <dbReference type="ARBA" id="ARBA00022960"/>
    </source>
</evidence>
<protein>
    <recommendedName>
        <fullName evidence="6 19">UDP-N-acetylenolpyruvoylglucosamine reductase</fullName>
        <ecNumber evidence="5 19">1.3.1.98</ecNumber>
    </recommendedName>
    <alternativeName>
        <fullName evidence="17 19">UDP-N-acetylmuramate dehydrogenase</fullName>
    </alternativeName>
</protein>
<feature type="domain" description="FAD-binding PCMH-type" evidence="20">
    <location>
        <begin position="16"/>
        <end position="186"/>
    </location>
</feature>
<evidence type="ECO:0000256" key="15">
    <source>
        <dbReference type="ARBA" id="ARBA00023306"/>
    </source>
</evidence>
<dbReference type="NCBIfam" id="TIGR00179">
    <property type="entry name" value="murB"/>
    <property type="match status" value="1"/>
</dbReference>
<gene>
    <name evidence="19 21" type="primary">murB</name>
    <name evidence="21" type="ORF">Q2T41_04460</name>
</gene>
<reference evidence="21" key="2">
    <citation type="submission" date="2023-06" db="EMBL/GenBank/DDBJ databases">
        <authorList>
            <person name="Lucena T."/>
            <person name="Sun Q."/>
        </authorList>
    </citation>
    <scope>NUCLEOTIDE SEQUENCE</scope>
    <source>
        <strain evidence="21">CECT 8869</strain>
    </source>
</reference>
<feature type="active site" evidence="19">
    <location>
        <position position="162"/>
    </location>
</feature>
<dbReference type="Proteomes" id="UP001168579">
    <property type="component" value="Unassembled WGS sequence"/>
</dbReference>
<keyword evidence="15 19" id="KW-0131">Cell cycle</keyword>
<dbReference type="NCBIfam" id="NF000755">
    <property type="entry name" value="PRK00046.1"/>
    <property type="match status" value="1"/>
</dbReference>
<dbReference type="Pfam" id="PF02873">
    <property type="entry name" value="MurB_C"/>
    <property type="match status" value="1"/>
</dbReference>
<dbReference type="EMBL" id="JAUKUC010000001">
    <property type="protein sequence ID" value="MDO1511913.1"/>
    <property type="molecule type" value="Genomic_DNA"/>
</dbReference>
<comment type="cofactor">
    <cofactor evidence="1 19">
        <name>FAD</name>
        <dbReference type="ChEBI" id="CHEBI:57692"/>
    </cofactor>
</comment>
<evidence type="ECO:0000313" key="21">
    <source>
        <dbReference type="EMBL" id="MDO1511913.1"/>
    </source>
</evidence>
<evidence type="ECO:0000256" key="6">
    <source>
        <dbReference type="ARBA" id="ARBA00015188"/>
    </source>
</evidence>
<comment type="function">
    <text evidence="2 19">Cell wall formation.</text>
</comment>
<proteinExistence type="inferred from homology"/>
<keyword evidence="13 19" id="KW-0573">Peptidoglycan synthesis</keyword>
<dbReference type="InterPro" id="IPR036635">
    <property type="entry name" value="MurB_C_sf"/>
</dbReference>
<keyword evidence="14 19" id="KW-0560">Oxidoreductase</keyword>
<dbReference type="HAMAP" id="MF_00037">
    <property type="entry name" value="MurB"/>
    <property type="match status" value="1"/>
</dbReference>
<evidence type="ECO:0000256" key="13">
    <source>
        <dbReference type="ARBA" id="ARBA00022984"/>
    </source>
</evidence>
<dbReference type="InterPro" id="IPR016169">
    <property type="entry name" value="FAD-bd_PCMH_sub2"/>
</dbReference>
<dbReference type="SUPFAM" id="SSF56176">
    <property type="entry name" value="FAD-binding/transporter-associated domain-like"/>
    <property type="match status" value="1"/>
</dbReference>
<dbReference type="InterPro" id="IPR003170">
    <property type="entry name" value="MurB"/>
</dbReference>
<dbReference type="SUPFAM" id="SSF56194">
    <property type="entry name" value="Uridine diphospho-N-Acetylenolpyruvylglucosamine reductase, MurB, C-terminal domain"/>
    <property type="match status" value="1"/>
</dbReference>
<feature type="active site" description="Proton donor" evidence="19">
    <location>
        <position position="237"/>
    </location>
</feature>
<dbReference type="PROSITE" id="PS51387">
    <property type="entry name" value="FAD_PCMH"/>
    <property type="match status" value="1"/>
</dbReference>
<dbReference type="Gene3D" id="3.30.465.10">
    <property type="match status" value="1"/>
</dbReference>
<evidence type="ECO:0000256" key="2">
    <source>
        <dbReference type="ARBA" id="ARBA00003921"/>
    </source>
</evidence>
<name>A0ABT8RM03_9FLAO</name>
<evidence type="ECO:0000256" key="9">
    <source>
        <dbReference type="ARBA" id="ARBA00022630"/>
    </source>
</evidence>
<evidence type="ECO:0000256" key="19">
    <source>
        <dbReference type="HAMAP-Rule" id="MF_00037"/>
    </source>
</evidence>
<evidence type="ECO:0000256" key="11">
    <source>
        <dbReference type="ARBA" id="ARBA00022857"/>
    </source>
</evidence>
<evidence type="ECO:0000313" key="22">
    <source>
        <dbReference type="Proteomes" id="UP001168579"/>
    </source>
</evidence>
<organism evidence="21 22">
    <name type="scientific">Maribacter confluentis</name>
    <dbReference type="NCBI Taxonomy" id="1656093"/>
    <lineage>
        <taxon>Bacteria</taxon>
        <taxon>Pseudomonadati</taxon>
        <taxon>Bacteroidota</taxon>
        <taxon>Flavobacteriia</taxon>
        <taxon>Flavobacteriales</taxon>
        <taxon>Flavobacteriaceae</taxon>
        <taxon>Maribacter</taxon>
    </lineage>
</organism>
<dbReference type="InterPro" id="IPR016167">
    <property type="entry name" value="FAD-bd_PCMH_sub1"/>
</dbReference>
<evidence type="ECO:0000256" key="17">
    <source>
        <dbReference type="ARBA" id="ARBA00031026"/>
    </source>
</evidence>
<evidence type="ECO:0000256" key="3">
    <source>
        <dbReference type="ARBA" id="ARBA00004496"/>
    </source>
</evidence>
<comment type="pathway">
    <text evidence="4 19">Cell wall biogenesis; peptidoglycan biosynthesis.</text>
</comment>
<keyword evidence="11 19" id="KW-0521">NADP</keyword>
<comment type="similarity">
    <text evidence="19">Belongs to the MurB family.</text>
</comment>
<dbReference type="InterPro" id="IPR011601">
    <property type="entry name" value="MurB_C"/>
</dbReference>
<dbReference type="EC" id="1.3.1.98" evidence="5 19"/>
<dbReference type="Gene3D" id="3.30.43.10">
    <property type="entry name" value="Uridine Diphospho-n-acetylenolpyruvylglucosamine Reductase, domain 2"/>
    <property type="match status" value="1"/>
</dbReference>
<accession>A0ABT8RM03</accession>
<evidence type="ECO:0000256" key="1">
    <source>
        <dbReference type="ARBA" id="ARBA00001974"/>
    </source>
</evidence>
<evidence type="ECO:0000259" key="20">
    <source>
        <dbReference type="PROSITE" id="PS51387"/>
    </source>
</evidence>
<dbReference type="GO" id="GO:0008762">
    <property type="term" value="F:UDP-N-acetylmuramate dehydrogenase activity"/>
    <property type="evidence" value="ECO:0007669"/>
    <property type="project" value="UniProtKB-EC"/>
</dbReference>
<keyword evidence="7 19" id="KW-0963">Cytoplasm</keyword>
<evidence type="ECO:0000256" key="18">
    <source>
        <dbReference type="ARBA" id="ARBA00048914"/>
    </source>
</evidence>
<reference evidence="21" key="1">
    <citation type="journal article" date="2014" name="Int. J. Syst. Evol. Microbiol.">
        <title>Complete genome of a new Firmicutes species belonging to the dominant human colonic microbiota ('Ruminococcus bicirculans') reveals two chromosomes and a selective capacity to utilize plant glucans.</title>
        <authorList>
            <consortium name="NISC Comparative Sequencing Program"/>
            <person name="Wegmann U."/>
            <person name="Louis P."/>
            <person name="Goesmann A."/>
            <person name="Henrissat B."/>
            <person name="Duncan S.H."/>
            <person name="Flint H.J."/>
        </authorList>
    </citation>
    <scope>NUCLEOTIDE SEQUENCE</scope>
    <source>
        <strain evidence="21">CECT 8869</strain>
    </source>
</reference>
<evidence type="ECO:0000256" key="14">
    <source>
        <dbReference type="ARBA" id="ARBA00023002"/>
    </source>
</evidence>
<dbReference type="InterPro" id="IPR036318">
    <property type="entry name" value="FAD-bd_PCMH-like_sf"/>
</dbReference>
<feature type="active site" evidence="19">
    <location>
        <position position="333"/>
    </location>
</feature>
<dbReference type="PANTHER" id="PTHR21071">
    <property type="entry name" value="UDP-N-ACETYLENOLPYRUVOYLGLUCOSAMINE REDUCTASE"/>
    <property type="match status" value="1"/>
</dbReference>
<dbReference type="Gene3D" id="3.90.78.10">
    <property type="entry name" value="UDP-N-acetylenolpyruvoylglucosamine reductase, C-terminal domain"/>
    <property type="match status" value="1"/>
</dbReference>
<keyword evidence="22" id="KW-1185">Reference proteome</keyword>
<sequence>MTVLENFSLKDYNTFGIAARAKYFVEINSVSALQEILSNDSYPRKICIGGGSNMLLTGDIDALFIYINIKGKEIINENQEQVSVKVMAGENWHELVLWTLDNDFGGIENMSLIPGNTGTAPIQNIGAYGVELKDTFLECEAVRISDQKLITFSKEDCAFGYRDSLFKNKGKDKFVITSVTFSFTKKHHIIKTGYGAIEEELSKNSIANPTIRDVSNAVIAIRQSKLPDPKELGNSGSFFKNPIISKKAFNIFIEAQPNAPYYKVSEDYFKIPAGWLIEQCGYKGKRIGDAGVHTKQALVLVNYGNATGEDILGLADQIINEVMRRFGIKIGPEVNIIK</sequence>
<dbReference type="RefSeq" id="WP_089263066.1">
    <property type="nucleotide sequence ID" value="NZ_JAUKUC010000001.1"/>
</dbReference>
<dbReference type="InterPro" id="IPR016166">
    <property type="entry name" value="FAD-bd_PCMH"/>
</dbReference>
<keyword evidence="12 19" id="KW-0133">Cell shape</keyword>